<dbReference type="EMBL" id="KN834863">
    <property type="protein sequence ID" value="KIK51457.1"/>
    <property type="molecule type" value="Genomic_DNA"/>
</dbReference>
<dbReference type="HOGENOM" id="CLU_980226_0_0_1"/>
<name>A0A0D0C179_9AGAR</name>
<reference evidence="1 2" key="1">
    <citation type="submission" date="2014-04" db="EMBL/GenBank/DDBJ databases">
        <title>Evolutionary Origins and Diversification of the Mycorrhizal Mutualists.</title>
        <authorList>
            <consortium name="DOE Joint Genome Institute"/>
            <consortium name="Mycorrhizal Genomics Consortium"/>
            <person name="Kohler A."/>
            <person name="Kuo A."/>
            <person name="Nagy L.G."/>
            <person name="Floudas D."/>
            <person name="Copeland A."/>
            <person name="Barry K.W."/>
            <person name="Cichocki N."/>
            <person name="Veneault-Fourrey C."/>
            <person name="LaButti K."/>
            <person name="Lindquist E.A."/>
            <person name="Lipzen A."/>
            <person name="Lundell T."/>
            <person name="Morin E."/>
            <person name="Murat C."/>
            <person name="Riley R."/>
            <person name="Ohm R."/>
            <person name="Sun H."/>
            <person name="Tunlid A."/>
            <person name="Henrissat B."/>
            <person name="Grigoriev I.V."/>
            <person name="Hibbett D.S."/>
            <person name="Martin F."/>
        </authorList>
    </citation>
    <scope>NUCLEOTIDE SEQUENCE [LARGE SCALE GENOMIC DNA]</scope>
    <source>
        <strain evidence="1 2">FD-317 M1</strain>
    </source>
</reference>
<proteinExistence type="predicted"/>
<dbReference type="OrthoDB" id="2986975at2759"/>
<keyword evidence="2" id="KW-1185">Reference proteome</keyword>
<dbReference type="AlphaFoldDB" id="A0A0D0C179"/>
<accession>A0A0D0C179</accession>
<gene>
    <name evidence="1" type="ORF">GYMLUDRAFT_64825</name>
</gene>
<sequence>MSSLFFGGRNVILFLNPFGFSDAHYPLWLLCADQSPPILCQFTSHFHLHDCIALFDTDWMHFTSDILTLAVSRSDFIMPSITVIPSVDALDLPCLFLRGRQIITTSLINVRLWNKVAAEDFASLPSRILYHSDARDDCVSLDLSILDCQELGQVLDFISMGGHITVSVPLCEGMPVTIIGGSRNRYWGHVIEIVLDSCDSNFHTRPHESEVSLDYPPSAVIVCLDSMFTAGQDQFVTVVPLVFAFKVPNPLNMNGDWLSIRRRQIGLIPRFAMLENDCVGQTFD</sequence>
<protein>
    <submittedName>
        <fullName evidence="1">Uncharacterized protein</fullName>
    </submittedName>
</protein>
<evidence type="ECO:0000313" key="1">
    <source>
        <dbReference type="EMBL" id="KIK51457.1"/>
    </source>
</evidence>
<organism evidence="1 2">
    <name type="scientific">Collybiopsis luxurians FD-317 M1</name>
    <dbReference type="NCBI Taxonomy" id="944289"/>
    <lineage>
        <taxon>Eukaryota</taxon>
        <taxon>Fungi</taxon>
        <taxon>Dikarya</taxon>
        <taxon>Basidiomycota</taxon>
        <taxon>Agaricomycotina</taxon>
        <taxon>Agaricomycetes</taxon>
        <taxon>Agaricomycetidae</taxon>
        <taxon>Agaricales</taxon>
        <taxon>Marasmiineae</taxon>
        <taxon>Omphalotaceae</taxon>
        <taxon>Collybiopsis</taxon>
        <taxon>Collybiopsis luxurians</taxon>
    </lineage>
</organism>
<evidence type="ECO:0000313" key="2">
    <source>
        <dbReference type="Proteomes" id="UP000053593"/>
    </source>
</evidence>
<dbReference type="Proteomes" id="UP000053593">
    <property type="component" value="Unassembled WGS sequence"/>
</dbReference>